<sequence>MKKISYLFYLSFLSLSAQINLDVIYRVEFVFEEKEMKNDYVSPLIEMAKEAEKQMKFTLNYSDGRSKFYKNNQGIKSEGLEIASVFADADNIFYSDFKTKENYTEISQNDMFKKNEFIVKDETVTNWTIVDSVKVIGDLKCNYAFTILNKDNIGTNKDVLVEAWFTPELPVSAGPKGFGNLPGLIIQLKVNKTVFIAEKIDELTKKRTILLPEKGEIITNEKYLSILRERTLKIQSSRRE</sequence>
<protein>
    <submittedName>
        <fullName evidence="1">GLPGLI family protein</fullName>
    </submittedName>
</protein>
<keyword evidence="2" id="KW-1185">Reference proteome</keyword>
<dbReference type="InterPro" id="IPR005901">
    <property type="entry name" value="GLPGLI"/>
</dbReference>
<dbReference type="NCBIfam" id="TIGR01200">
    <property type="entry name" value="GLPGLI"/>
    <property type="match status" value="1"/>
</dbReference>
<gene>
    <name evidence="1" type="ORF">B0I10_10663</name>
</gene>
<dbReference type="AlphaFoldDB" id="A0A328WP28"/>
<dbReference type="Pfam" id="PF09697">
    <property type="entry name" value="Porph_ging"/>
    <property type="match status" value="1"/>
</dbReference>
<dbReference type="RefSeq" id="WP_112085896.1">
    <property type="nucleotide sequence ID" value="NZ_QLSV01000006.1"/>
</dbReference>
<evidence type="ECO:0000313" key="2">
    <source>
        <dbReference type="Proteomes" id="UP000249518"/>
    </source>
</evidence>
<accession>A0A328WP28</accession>
<comment type="caution">
    <text evidence="1">The sequence shown here is derived from an EMBL/GenBank/DDBJ whole genome shotgun (WGS) entry which is preliminary data.</text>
</comment>
<dbReference type="EMBL" id="QLSV01000006">
    <property type="protein sequence ID" value="RAR48062.1"/>
    <property type="molecule type" value="Genomic_DNA"/>
</dbReference>
<proteinExistence type="predicted"/>
<dbReference type="Proteomes" id="UP000249518">
    <property type="component" value="Unassembled WGS sequence"/>
</dbReference>
<organism evidence="1 2">
    <name type="scientific">Flavobacterium lacus</name>
    <dbReference type="NCBI Taxonomy" id="1353778"/>
    <lineage>
        <taxon>Bacteria</taxon>
        <taxon>Pseudomonadati</taxon>
        <taxon>Bacteroidota</taxon>
        <taxon>Flavobacteriia</taxon>
        <taxon>Flavobacteriales</taxon>
        <taxon>Flavobacteriaceae</taxon>
        <taxon>Flavobacterium</taxon>
    </lineage>
</organism>
<reference evidence="1 2" key="1">
    <citation type="submission" date="2018-06" db="EMBL/GenBank/DDBJ databases">
        <title>Genomic Encyclopedia of Type Strains, Phase III (KMG-III): the genomes of soil and plant-associated and newly described type strains.</title>
        <authorList>
            <person name="Whitman W."/>
        </authorList>
    </citation>
    <scope>NUCLEOTIDE SEQUENCE [LARGE SCALE GENOMIC DNA]</scope>
    <source>
        <strain evidence="1 2">CGMCC 1.12504</strain>
    </source>
</reference>
<evidence type="ECO:0000313" key="1">
    <source>
        <dbReference type="EMBL" id="RAR48062.1"/>
    </source>
</evidence>
<name>A0A328WP28_9FLAO</name>
<dbReference type="OrthoDB" id="1429333at2"/>